<dbReference type="GO" id="GO:0043138">
    <property type="term" value="F:3'-5' DNA helicase activity"/>
    <property type="evidence" value="ECO:0007669"/>
    <property type="project" value="UniProtKB-EC"/>
</dbReference>
<dbReference type="PANTHER" id="PTHR13710">
    <property type="entry name" value="DNA HELICASE RECQ FAMILY MEMBER"/>
    <property type="match status" value="1"/>
</dbReference>
<keyword evidence="2" id="KW-0547">Nucleotide-binding</keyword>
<feature type="compositionally biased region" description="Low complexity" evidence="6">
    <location>
        <begin position="682"/>
        <end position="694"/>
    </location>
</feature>
<dbReference type="HOGENOM" id="CLU_002727_0_0_1"/>
<dbReference type="KEGG" id="gtr:GLOTRDRAFT_134134"/>
<feature type="domain" description="Helicase C-terminal" evidence="8">
    <location>
        <begin position="995"/>
        <end position="1135"/>
    </location>
</feature>
<evidence type="ECO:0000313" key="10">
    <source>
        <dbReference type="Proteomes" id="UP000030669"/>
    </source>
</evidence>
<gene>
    <name evidence="9" type="ORF">GLOTRDRAFT_134134</name>
</gene>
<dbReference type="Proteomes" id="UP000030669">
    <property type="component" value="Unassembled WGS sequence"/>
</dbReference>
<sequence>MVATAQAEMADEETMDHCQNRQINARLVSPWLITTKWHEHVAGYHIGTLIQLVATPKKDEFPGLKKLVFNYMSSATGSIKSTAELVLQTLNTPDPAKTGINNTPFHAMQQDETLSNYSGYVVQLIAFLLRPKGQYSLPLSSGLTVALEQLQLWIANAVHDEDEDGYTELHNVLSQLWMNKWLPAEDNHIPCPTVRFLALLTLKPDGSHKDPHQVTPTIARLVYCMRLFFLAHIKAIAQQSYHGDEEIACKAASRWFTEKVESPFNALRSLQHRASAMAYKTSSQPRVYWLDRTGYTSMLYRGTKITQQDLQTIFTRMEKTAIELWERDILCGMKVDWVDWSNIVDDLVNTDVGYCFLTDRRNHTFGNHDILLGTIMDNAAARETLLMKTNYGDGWEWNKDFIRLWLSNYAIFEGILLARCEMLSGAPARGTEITSMTFRNTLTRTARNLVAYGPYLSIVTLYHKTGGLTGSDRLLPHALDALTADLIIQNLAVARPFAQFLVHLLHHGEADVKKLYQEQLFVNNCKLFDTQDLSNIMARFTLPVLGIELGVNAWRHVSTSWKRKHCAEMYELAEEDMQESADIAQAGHTSNTENRIYGLSQFALATLPEDFIPLFLDASTRWHIACKVVPGSVILPYQQVTAAHFADYAPATNPNPPLPSKDFLHNLAQLLLPILQPSTPPVSQSTTVQASSSSDMLSHGTDTTAIVPTNNMVVNTSDHASDHFSVFPIDQNIQAPDMRVLQLPSTSAAHAPVRLALNGHTSSPVDHQPLAVPSMQQALQCLRHLLRKPQAGWSCAAQREGLEAVLKRESDVLAVMATGSGKSMLMIIPPLLEDAITVGVLPLRSLMDDYERKLQAMGIQYQVFDGDSGSISTQTNLVLVSVDHARMDSWRQALAEASQQRSVARMVIDEGHYAITSDDFRDCMREIYEVRQISMQLVVLSATVPPLSQPTLVDAFGLMQDNMIVIRTPTIRPEIQYHLNPPAPMPAVHRHVKAILESYVHKFTAQDRVLIYVPFRTEGEALSTLLHCEFYHGKLDPLERLKMRDRWLAGTHNVMVCTEAYGAGNDYPHVRLVIHAGSPRSMTNYAQEAGRAGRDCQRAICIVLPHQGHRAPSLVAGKIDHQGQQAMFEWLGSISSQICLRQGISRFTDGSGLTCHEYNCAGSPCVELCSICQQPPPLPAAVWPQPSPPAPMLAPAKRPAPPAASPFDSAAADVKKRRIENITRIGGKTERIFQALEFFGPGCVLCRFFSKQDRPKHQAIYDCPVFQDPSNHLTTVAAKAMKTGLNYDRAIHGSVCFKCHVPQLNDTLHASFQKKSSDACTHRDVMLPLAFWIISQPPLRQQVLKEHGVADTSVDSFKHWLKCQSSTEYPTNLTNVLIWYHAYCQQQHGFKSNACK</sequence>
<evidence type="ECO:0000259" key="8">
    <source>
        <dbReference type="PROSITE" id="PS51194"/>
    </source>
</evidence>
<dbReference type="InterPro" id="IPR014001">
    <property type="entry name" value="Helicase_ATP-bd"/>
</dbReference>
<dbReference type="InterPro" id="IPR027417">
    <property type="entry name" value="P-loop_NTPase"/>
</dbReference>
<dbReference type="PROSITE" id="PS51194">
    <property type="entry name" value="HELICASE_CTER"/>
    <property type="match status" value="1"/>
</dbReference>
<evidence type="ECO:0000313" key="9">
    <source>
        <dbReference type="EMBL" id="EPQ50228.1"/>
    </source>
</evidence>
<dbReference type="Pfam" id="PF00271">
    <property type="entry name" value="Helicase_C"/>
    <property type="match status" value="1"/>
</dbReference>
<name>S7PS59_GLOTA</name>
<dbReference type="GO" id="GO:0005524">
    <property type="term" value="F:ATP binding"/>
    <property type="evidence" value="ECO:0007669"/>
    <property type="project" value="UniProtKB-KW"/>
</dbReference>
<dbReference type="SUPFAM" id="SSF52540">
    <property type="entry name" value="P-loop containing nucleoside triphosphate hydrolases"/>
    <property type="match status" value="1"/>
</dbReference>
<evidence type="ECO:0000256" key="1">
    <source>
        <dbReference type="ARBA" id="ARBA00005446"/>
    </source>
</evidence>
<evidence type="ECO:0000256" key="3">
    <source>
        <dbReference type="ARBA" id="ARBA00022840"/>
    </source>
</evidence>
<dbReference type="EC" id="5.6.2.4" evidence="5"/>
<dbReference type="eggNOG" id="KOG0351">
    <property type="taxonomic scope" value="Eukaryota"/>
</dbReference>
<protein>
    <recommendedName>
        <fullName evidence="5">DNA 3'-5' helicase</fullName>
        <ecNumber evidence="5">5.6.2.4</ecNumber>
    </recommendedName>
</protein>
<keyword evidence="10" id="KW-1185">Reference proteome</keyword>
<dbReference type="STRING" id="670483.S7PS59"/>
<dbReference type="PANTHER" id="PTHR13710:SF154">
    <property type="entry name" value="RECQ HELICASE, PUTATIVE (AFU_ORTHOLOGUE AFUA_6G14720)-RELATED"/>
    <property type="match status" value="1"/>
</dbReference>
<dbReference type="OMA" id="LISICYH"/>
<dbReference type="GO" id="GO:0003676">
    <property type="term" value="F:nucleic acid binding"/>
    <property type="evidence" value="ECO:0007669"/>
    <property type="project" value="InterPro"/>
</dbReference>
<dbReference type="SMART" id="SM00490">
    <property type="entry name" value="HELICc"/>
    <property type="match status" value="1"/>
</dbReference>
<dbReference type="GO" id="GO:0009378">
    <property type="term" value="F:four-way junction helicase activity"/>
    <property type="evidence" value="ECO:0007669"/>
    <property type="project" value="TreeGrafter"/>
</dbReference>
<proteinExistence type="inferred from homology"/>
<feature type="domain" description="Helicase ATP-binding" evidence="7">
    <location>
        <begin position="803"/>
        <end position="962"/>
    </location>
</feature>
<keyword evidence="3" id="KW-0067">ATP-binding</keyword>
<dbReference type="SMART" id="SM00487">
    <property type="entry name" value="DEXDc"/>
    <property type="match status" value="1"/>
</dbReference>
<comment type="similarity">
    <text evidence="1">Belongs to the helicase family. RecQ subfamily.</text>
</comment>
<comment type="catalytic activity">
    <reaction evidence="4">
        <text>Couples ATP hydrolysis with the unwinding of duplex DNA by translocating in the 3'-5' direction.</text>
        <dbReference type="EC" id="5.6.2.4"/>
    </reaction>
</comment>
<dbReference type="PROSITE" id="PS51192">
    <property type="entry name" value="HELICASE_ATP_BIND_1"/>
    <property type="match status" value="1"/>
</dbReference>
<evidence type="ECO:0000256" key="5">
    <source>
        <dbReference type="ARBA" id="ARBA00034808"/>
    </source>
</evidence>
<accession>S7PS59</accession>
<dbReference type="InterPro" id="IPR001650">
    <property type="entry name" value="Helicase_C-like"/>
</dbReference>
<dbReference type="GO" id="GO:0005694">
    <property type="term" value="C:chromosome"/>
    <property type="evidence" value="ECO:0007669"/>
    <property type="project" value="TreeGrafter"/>
</dbReference>
<dbReference type="GO" id="GO:0000724">
    <property type="term" value="P:double-strand break repair via homologous recombination"/>
    <property type="evidence" value="ECO:0007669"/>
    <property type="project" value="TreeGrafter"/>
</dbReference>
<dbReference type="InterPro" id="IPR011545">
    <property type="entry name" value="DEAD/DEAH_box_helicase_dom"/>
</dbReference>
<evidence type="ECO:0000259" key="7">
    <source>
        <dbReference type="PROSITE" id="PS51192"/>
    </source>
</evidence>
<evidence type="ECO:0000256" key="2">
    <source>
        <dbReference type="ARBA" id="ARBA00022741"/>
    </source>
</evidence>
<dbReference type="GeneID" id="19302921"/>
<evidence type="ECO:0000256" key="6">
    <source>
        <dbReference type="SAM" id="MobiDB-lite"/>
    </source>
</evidence>
<organism evidence="9 10">
    <name type="scientific">Gloeophyllum trabeum (strain ATCC 11539 / FP-39264 / Madison 617)</name>
    <name type="common">Brown rot fungus</name>
    <dbReference type="NCBI Taxonomy" id="670483"/>
    <lineage>
        <taxon>Eukaryota</taxon>
        <taxon>Fungi</taxon>
        <taxon>Dikarya</taxon>
        <taxon>Basidiomycota</taxon>
        <taxon>Agaricomycotina</taxon>
        <taxon>Agaricomycetes</taxon>
        <taxon>Gloeophyllales</taxon>
        <taxon>Gloeophyllaceae</taxon>
        <taxon>Gloeophyllum</taxon>
    </lineage>
</organism>
<dbReference type="RefSeq" id="XP_007871312.1">
    <property type="nucleotide sequence ID" value="XM_007873121.1"/>
</dbReference>
<dbReference type="GO" id="GO:0005737">
    <property type="term" value="C:cytoplasm"/>
    <property type="evidence" value="ECO:0007669"/>
    <property type="project" value="TreeGrafter"/>
</dbReference>
<dbReference type="OrthoDB" id="2747940at2759"/>
<dbReference type="Pfam" id="PF00270">
    <property type="entry name" value="DEAD"/>
    <property type="match status" value="1"/>
</dbReference>
<reference evidence="9 10" key="1">
    <citation type="journal article" date="2012" name="Science">
        <title>The Paleozoic origin of enzymatic lignin decomposition reconstructed from 31 fungal genomes.</title>
        <authorList>
            <person name="Floudas D."/>
            <person name="Binder M."/>
            <person name="Riley R."/>
            <person name="Barry K."/>
            <person name="Blanchette R.A."/>
            <person name="Henrissat B."/>
            <person name="Martinez A.T."/>
            <person name="Otillar R."/>
            <person name="Spatafora J.W."/>
            <person name="Yadav J.S."/>
            <person name="Aerts A."/>
            <person name="Benoit I."/>
            <person name="Boyd A."/>
            <person name="Carlson A."/>
            <person name="Copeland A."/>
            <person name="Coutinho P.M."/>
            <person name="de Vries R.P."/>
            <person name="Ferreira P."/>
            <person name="Findley K."/>
            <person name="Foster B."/>
            <person name="Gaskell J."/>
            <person name="Glotzer D."/>
            <person name="Gorecki P."/>
            <person name="Heitman J."/>
            <person name="Hesse C."/>
            <person name="Hori C."/>
            <person name="Igarashi K."/>
            <person name="Jurgens J.A."/>
            <person name="Kallen N."/>
            <person name="Kersten P."/>
            <person name="Kohler A."/>
            <person name="Kuees U."/>
            <person name="Kumar T.K.A."/>
            <person name="Kuo A."/>
            <person name="LaButti K."/>
            <person name="Larrondo L.F."/>
            <person name="Lindquist E."/>
            <person name="Ling A."/>
            <person name="Lombard V."/>
            <person name="Lucas S."/>
            <person name="Lundell T."/>
            <person name="Martin R."/>
            <person name="McLaughlin D.J."/>
            <person name="Morgenstern I."/>
            <person name="Morin E."/>
            <person name="Murat C."/>
            <person name="Nagy L.G."/>
            <person name="Nolan M."/>
            <person name="Ohm R.A."/>
            <person name="Patyshakuliyeva A."/>
            <person name="Rokas A."/>
            <person name="Ruiz-Duenas F.J."/>
            <person name="Sabat G."/>
            <person name="Salamov A."/>
            <person name="Samejima M."/>
            <person name="Schmutz J."/>
            <person name="Slot J.C."/>
            <person name="St John F."/>
            <person name="Stenlid J."/>
            <person name="Sun H."/>
            <person name="Sun S."/>
            <person name="Syed K."/>
            <person name="Tsang A."/>
            <person name="Wiebenga A."/>
            <person name="Young D."/>
            <person name="Pisabarro A."/>
            <person name="Eastwood D.C."/>
            <person name="Martin F."/>
            <person name="Cullen D."/>
            <person name="Grigoriev I.V."/>
            <person name="Hibbett D.S."/>
        </authorList>
    </citation>
    <scope>NUCLEOTIDE SEQUENCE [LARGE SCALE GENOMIC DNA]</scope>
    <source>
        <strain evidence="9 10">ATCC 11539</strain>
    </source>
</reference>
<feature type="region of interest" description="Disordered" evidence="6">
    <location>
        <begin position="681"/>
        <end position="700"/>
    </location>
</feature>
<evidence type="ECO:0000256" key="4">
    <source>
        <dbReference type="ARBA" id="ARBA00034617"/>
    </source>
</evidence>
<dbReference type="EMBL" id="KB469322">
    <property type="protein sequence ID" value="EPQ50228.1"/>
    <property type="molecule type" value="Genomic_DNA"/>
</dbReference>
<dbReference type="Gene3D" id="3.40.50.300">
    <property type="entry name" value="P-loop containing nucleotide triphosphate hydrolases"/>
    <property type="match status" value="2"/>
</dbReference>